<dbReference type="RefSeq" id="WP_091618335.1">
    <property type="nucleotide sequence ID" value="NZ_FOEF01000008.1"/>
</dbReference>
<sequence length="388" mass="42237">MTTGDQRARKPRTVLELKIWQRNQSLAEFVKSAEEFARRCGEPGTLSERHLKRLVAGQTTDGSPVGRPRPATARLLERIFSLSIKDLLAPSETASAEESDGSQLRLSLNAARQVDPEVLAVLRDQLNNLRRLDRQLGAVTAHDEVVAKIEQISLLQSHCLDTDIRTGLATLLAELGTLAGWQALDLGRVAESWRHYERAKSIALQSGNARFEVHTTAEQSFALLAVGETNAAVEVLAATEARARHVTDRLLRSWLAAAHGEALAAAGKRSASLRAFDRAASLLPSESSDADGPYVVLDPVHLARWRGHALARTGAPEAIDVLTSALNRLDPTFARAETGLRVDLASAFVTKGAREEAKVHVAKAHTLAVSIGSTRQLRRIQKLTYAMF</sequence>
<dbReference type="EMBL" id="FOEF01000008">
    <property type="protein sequence ID" value="SEP41277.1"/>
    <property type="molecule type" value="Genomic_DNA"/>
</dbReference>
<dbReference type="Proteomes" id="UP000198582">
    <property type="component" value="Unassembled WGS sequence"/>
</dbReference>
<keyword evidence="2" id="KW-1185">Reference proteome</keyword>
<dbReference type="Gene3D" id="1.25.40.10">
    <property type="entry name" value="Tetratricopeptide repeat domain"/>
    <property type="match status" value="1"/>
</dbReference>
<gene>
    <name evidence="1" type="ORF">SAMN04489732_108118</name>
</gene>
<dbReference type="InterPro" id="IPR011990">
    <property type="entry name" value="TPR-like_helical_dom_sf"/>
</dbReference>
<name>A0A1H8XN98_9PSEU</name>
<dbReference type="OrthoDB" id="3576575at2"/>
<dbReference type="STRING" id="394193.SAMN04489732_108118"/>
<evidence type="ECO:0000313" key="2">
    <source>
        <dbReference type="Proteomes" id="UP000198582"/>
    </source>
</evidence>
<organism evidence="1 2">
    <name type="scientific">Amycolatopsis saalfeldensis</name>
    <dbReference type="NCBI Taxonomy" id="394193"/>
    <lineage>
        <taxon>Bacteria</taxon>
        <taxon>Bacillati</taxon>
        <taxon>Actinomycetota</taxon>
        <taxon>Actinomycetes</taxon>
        <taxon>Pseudonocardiales</taxon>
        <taxon>Pseudonocardiaceae</taxon>
        <taxon>Amycolatopsis</taxon>
    </lineage>
</organism>
<protein>
    <recommendedName>
        <fullName evidence="3">Tetratricopeptide repeat-containing protein</fullName>
    </recommendedName>
</protein>
<dbReference type="SUPFAM" id="SSF48452">
    <property type="entry name" value="TPR-like"/>
    <property type="match status" value="1"/>
</dbReference>
<evidence type="ECO:0000313" key="1">
    <source>
        <dbReference type="EMBL" id="SEP41277.1"/>
    </source>
</evidence>
<reference evidence="1 2" key="1">
    <citation type="submission" date="2016-10" db="EMBL/GenBank/DDBJ databases">
        <authorList>
            <person name="de Groot N.N."/>
        </authorList>
    </citation>
    <scope>NUCLEOTIDE SEQUENCE [LARGE SCALE GENOMIC DNA]</scope>
    <source>
        <strain evidence="1 2">DSM 44993</strain>
    </source>
</reference>
<evidence type="ECO:0008006" key="3">
    <source>
        <dbReference type="Google" id="ProtNLM"/>
    </source>
</evidence>
<proteinExistence type="predicted"/>
<accession>A0A1H8XN98</accession>
<dbReference type="AlphaFoldDB" id="A0A1H8XN98"/>